<dbReference type="RefSeq" id="WP_187738939.1">
    <property type="nucleotide sequence ID" value="NZ_CP060825.1"/>
</dbReference>
<keyword evidence="2" id="KW-1185">Reference proteome</keyword>
<dbReference type="PANTHER" id="PTHR38479">
    <property type="entry name" value="LMO0824 PROTEIN"/>
    <property type="match status" value="1"/>
</dbReference>
<accession>A0A7H0HMG9</accession>
<dbReference type="PANTHER" id="PTHR38479:SF2">
    <property type="entry name" value="WINGED HELIX DNA-BINDING DOMAIN-CONTAINING PROTEIN"/>
    <property type="match status" value="1"/>
</dbReference>
<proteinExistence type="predicted"/>
<evidence type="ECO:0000313" key="1">
    <source>
        <dbReference type="EMBL" id="QNP61735.1"/>
    </source>
</evidence>
<evidence type="ECO:0000313" key="2">
    <source>
        <dbReference type="Proteomes" id="UP000516230"/>
    </source>
</evidence>
<dbReference type="Pfam" id="PF06224">
    <property type="entry name" value="AlkZ-like"/>
    <property type="match status" value="1"/>
</dbReference>
<protein>
    <submittedName>
        <fullName evidence="1">AlkZ family DNA glycosylase</fullName>
    </submittedName>
</protein>
<reference evidence="1 2" key="1">
    <citation type="submission" date="2020-08" db="EMBL/GenBank/DDBJ databases">
        <title>A novel species.</title>
        <authorList>
            <person name="Gao J."/>
        </authorList>
    </citation>
    <scope>NUCLEOTIDE SEQUENCE [LARGE SCALE GENOMIC DNA]</scope>
    <source>
        <strain evidence="1 2">CRPJ-33</strain>
    </source>
</reference>
<organism evidence="1 2">
    <name type="scientific">Streptomyces genisteinicus</name>
    <dbReference type="NCBI Taxonomy" id="2768068"/>
    <lineage>
        <taxon>Bacteria</taxon>
        <taxon>Bacillati</taxon>
        <taxon>Actinomycetota</taxon>
        <taxon>Actinomycetes</taxon>
        <taxon>Kitasatosporales</taxon>
        <taxon>Streptomycetaceae</taxon>
        <taxon>Streptomyces</taxon>
    </lineage>
</organism>
<name>A0A7H0HMG9_9ACTN</name>
<dbReference type="EMBL" id="CP060825">
    <property type="protein sequence ID" value="QNP61735.1"/>
    <property type="molecule type" value="Genomic_DNA"/>
</dbReference>
<gene>
    <name evidence="1" type="ORF">IAG43_01525</name>
</gene>
<dbReference type="InterPro" id="IPR009351">
    <property type="entry name" value="AlkZ-like"/>
</dbReference>
<sequence>MALSARALNRSTLARQSLLERQPLDVVDAVRRIVALQAQQHASPYLALWNRVDGFDPAALDTALAERRLVKSTLMRVTLHMVAATDFGVFREAMEPTLRAARLGDARFRASGITPDEAQALVAALLEYADPPRADAEARAWAGERLGVPLDPAAWRMLRQYAPWWHAPTADTWSYGPRHTWAGPGGPPRLTDPAAHDAGLRTLLLRYLAGFGPASVADMARFTMTGRTRVRAAVRALGPELEEVAGPEGVALLDVPGAPRPEGETPAPPRLMAMWDSVLLAYDDRGRMIPPEYRGQVIRVNGDVLPTLLVDGRVAGVWRAVEGGIEATAFHRLPEPVWEGLAAEAASLTALLAGRDPLVYRRYDHWWARGLPAAQIRLLGGGEG</sequence>
<dbReference type="KEGG" id="sgj:IAG43_01525"/>
<dbReference type="Proteomes" id="UP000516230">
    <property type="component" value="Chromosome"/>
</dbReference>
<dbReference type="AlphaFoldDB" id="A0A7H0HMG9"/>